<keyword evidence="1" id="KW-1133">Transmembrane helix</keyword>
<feature type="transmembrane region" description="Helical" evidence="1">
    <location>
        <begin position="110"/>
        <end position="135"/>
    </location>
</feature>
<dbReference type="PANTHER" id="PTHR35041">
    <property type="entry name" value="MEDIATOR OF RNA POLYMERASE II TRANSCRIPTION SUBUNIT 1"/>
    <property type="match status" value="1"/>
</dbReference>
<feature type="transmembrane region" description="Helical" evidence="1">
    <location>
        <begin position="75"/>
        <end position="95"/>
    </location>
</feature>
<dbReference type="EMBL" id="KZ613913">
    <property type="protein sequence ID" value="PMD50887.1"/>
    <property type="molecule type" value="Genomic_DNA"/>
</dbReference>
<dbReference type="PANTHER" id="PTHR35041:SF6">
    <property type="entry name" value="FORMYLMETHIONINE DEFORMYLASE-LIKE PROTEIN-RELATED"/>
    <property type="match status" value="1"/>
</dbReference>
<dbReference type="OrthoDB" id="5322539at2759"/>
<keyword evidence="1" id="KW-0472">Membrane</keyword>
<evidence type="ECO:0000313" key="3">
    <source>
        <dbReference type="Proteomes" id="UP000235371"/>
    </source>
</evidence>
<protein>
    <submittedName>
        <fullName evidence="2">Uncharacterized protein</fullName>
    </submittedName>
</protein>
<sequence>MSTNLYSGPYTAVQHQEQEALSHEQTRHSWMTPPRYSPITQPLPRKPVPVETVVPTGEPLTSSWGVGWKTPAEIITCYCLALVIAAAHLGFFLYLDHKPANGHGAFPQTYVAAISHLSASAVGASATALISIAFTQYMWTVFRRRHISVSIIECFYTLRYRPLSFFSSSAFKTSPILFLLAIIAWTIPVALIYPPGALIVVPFPFTTDYPGIVPTYDAYYTGNDSALGWFGNPTVGKISLAEYTIGWSRLEDNLTRGYDWTYETPYERTQRLATSTLLSGAIPATASPCGTDCAFSQNIVVPHFDCTVSVFNETLEWTGRADAFSAKWNDSTAYSELFLLNFTRPIGMLDNYVAIEFHQFECTTRRATYKLDTKYVNGERSLNYQVLNISDIFTTWRNSETGGEVYGDDNWTMYGSVNLFAIFDSIVTVLSGSQQAVMYEMSDSYPFYGGVPGNVLLPLPNGTMAEFALTYYVFSYAQDILYPNQTMIDMTEFNTNPNYNFDNVDFGSGPSYNITPDHLNQALFNLTLAIGYQIGYWNISTIISTTQMVNKYTFATPRNFYIPYGLLLILSIPILVLAMISLYQNGVPAEDGGFVQVLMTTRGNKDLDRLAAAGCLGGSNNVPKALKDMELRFGALVSVESESTGEVDGIVRAGFGGRGEVQPLRKNVKYGIASI</sequence>
<dbReference type="AlphaFoldDB" id="A0A2J6SJE5"/>
<feature type="transmembrane region" description="Helical" evidence="1">
    <location>
        <begin position="561"/>
        <end position="583"/>
    </location>
</feature>
<dbReference type="Proteomes" id="UP000235371">
    <property type="component" value="Unassembled WGS sequence"/>
</dbReference>
<accession>A0A2J6SJE5</accession>
<dbReference type="GeneID" id="36592297"/>
<dbReference type="InParanoid" id="A0A2J6SJE5"/>
<dbReference type="RefSeq" id="XP_024727791.1">
    <property type="nucleotide sequence ID" value="XM_024884220.1"/>
</dbReference>
<reference evidence="2 3" key="1">
    <citation type="submission" date="2016-04" db="EMBL/GenBank/DDBJ databases">
        <title>A degradative enzymes factory behind the ericoid mycorrhizal symbiosis.</title>
        <authorList>
            <consortium name="DOE Joint Genome Institute"/>
            <person name="Martino E."/>
            <person name="Morin E."/>
            <person name="Grelet G."/>
            <person name="Kuo A."/>
            <person name="Kohler A."/>
            <person name="Daghino S."/>
            <person name="Barry K."/>
            <person name="Choi C."/>
            <person name="Cichocki N."/>
            <person name="Clum A."/>
            <person name="Copeland A."/>
            <person name="Hainaut M."/>
            <person name="Haridas S."/>
            <person name="Labutti K."/>
            <person name="Lindquist E."/>
            <person name="Lipzen A."/>
            <person name="Khouja H.-R."/>
            <person name="Murat C."/>
            <person name="Ohm R."/>
            <person name="Olson A."/>
            <person name="Spatafora J."/>
            <person name="Veneault-Fourrey C."/>
            <person name="Henrissat B."/>
            <person name="Grigoriev I."/>
            <person name="Martin F."/>
            <person name="Perotto S."/>
        </authorList>
    </citation>
    <scope>NUCLEOTIDE SEQUENCE [LARGE SCALE GENOMIC DNA]</scope>
    <source>
        <strain evidence="2 3">E</strain>
    </source>
</reference>
<organism evidence="2 3">
    <name type="scientific">Hyaloscypha bicolor E</name>
    <dbReference type="NCBI Taxonomy" id="1095630"/>
    <lineage>
        <taxon>Eukaryota</taxon>
        <taxon>Fungi</taxon>
        <taxon>Dikarya</taxon>
        <taxon>Ascomycota</taxon>
        <taxon>Pezizomycotina</taxon>
        <taxon>Leotiomycetes</taxon>
        <taxon>Helotiales</taxon>
        <taxon>Hyaloscyphaceae</taxon>
        <taxon>Hyaloscypha</taxon>
        <taxon>Hyaloscypha bicolor</taxon>
    </lineage>
</organism>
<name>A0A2J6SJE5_9HELO</name>
<evidence type="ECO:0000313" key="2">
    <source>
        <dbReference type="EMBL" id="PMD50887.1"/>
    </source>
</evidence>
<keyword evidence="1" id="KW-0812">Transmembrane</keyword>
<evidence type="ECO:0000256" key="1">
    <source>
        <dbReference type="SAM" id="Phobius"/>
    </source>
</evidence>
<proteinExistence type="predicted"/>
<keyword evidence="3" id="KW-1185">Reference proteome</keyword>
<feature type="transmembrane region" description="Helical" evidence="1">
    <location>
        <begin position="176"/>
        <end position="193"/>
    </location>
</feature>
<dbReference type="STRING" id="1095630.A0A2J6SJE5"/>
<gene>
    <name evidence="2" type="ORF">K444DRAFT_638188</name>
</gene>